<dbReference type="VEuPathDB" id="MicrosporidiaDB:NEDG_01456"/>
<gene>
    <name evidence="2" type="ORF">NEDG_01456</name>
</gene>
<evidence type="ECO:0000256" key="1">
    <source>
        <dbReference type="SAM" id="Phobius"/>
    </source>
</evidence>
<comment type="caution">
    <text evidence="2">The sequence shown here is derived from an EMBL/GenBank/DDBJ whole genome shotgun (WGS) entry which is preliminary data.</text>
</comment>
<sequence length="396" mass="44281">MISLQAASMATGLLSFVQKKNVYLGIVGVFVMLGVWVLPLGRVQQPPADIEKMINLFRMCGASLETEALENGQFAIMPTQTQPKSVNLDRCATDAIPARMATDVVFQSLTIFTTAISCVRVKNFLSAFDTLKAKKLVVTDFSPTSFPETQQPKTLTTIETSHLTFSRVTPEAIEWFFSRTNMSTCVMALVIEDMPGATELFFLDPCTAKSVAGLTLSNIPNLRNVNTTLLKSGRVNTSLIFTNLSPNLFFSQAVTERLARVPWALVKMDLRGWSKFSETTRFTSIDSLEIVFDSRDFSRYLYVTPNHGIKLVAVKHFVLRDVFRQATYTKDNVVYLIKRILAEFTGMKTINLMIEHQDDSTIIAIKDQMQKQMPNLHTETALETITVGGCVLKIKD</sequence>
<evidence type="ECO:0000313" key="2">
    <source>
        <dbReference type="EMBL" id="OAG29909.1"/>
    </source>
</evidence>
<name>A0A177EFY6_9MICR</name>
<proteinExistence type="predicted"/>
<feature type="transmembrane region" description="Helical" evidence="1">
    <location>
        <begin position="21"/>
        <end position="41"/>
    </location>
</feature>
<reference evidence="2 3" key="1">
    <citation type="submission" date="2016-02" db="EMBL/GenBank/DDBJ databases">
        <title>Discovery of a natural microsporidian pathogen with a broad tissue tropism in Caenorhabditis elegans.</title>
        <authorList>
            <person name="Luallen R.J."/>
            <person name="Reinke A.W."/>
            <person name="Tong L."/>
            <person name="Botts M.R."/>
            <person name="Felix M.-A."/>
            <person name="Troemel E.R."/>
        </authorList>
    </citation>
    <scope>NUCLEOTIDE SEQUENCE [LARGE SCALE GENOMIC DNA]</scope>
    <source>
        <strain evidence="2 3">JUm2807</strain>
    </source>
</reference>
<organism evidence="2 3">
    <name type="scientific">Nematocida displodere</name>
    <dbReference type="NCBI Taxonomy" id="1805483"/>
    <lineage>
        <taxon>Eukaryota</taxon>
        <taxon>Fungi</taxon>
        <taxon>Fungi incertae sedis</taxon>
        <taxon>Microsporidia</taxon>
        <taxon>Nematocida</taxon>
    </lineage>
</organism>
<dbReference type="EMBL" id="LTDL01000038">
    <property type="protein sequence ID" value="OAG29909.1"/>
    <property type="molecule type" value="Genomic_DNA"/>
</dbReference>
<dbReference type="RefSeq" id="XP_067544461.1">
    <property type="nucleotide sequence ID" value="XM_067688874.1"/>
</dbReference>
<keyword evidence="1" id="KW-0472">Membrane</keyword>
<evidence type="ECO:0000313" key="3">
    <source>
        <dbReference type="Proteomes" id="UP000185944"/>
    </source>
</evidence>
<keyword evidence="3" id="KW-1185">Reference proteome</keyword>
<dbReference type="AlphaFoldDB" id="A0A177EFY6"/>
<dbReference type="Proteomes" id="UP000185944">
    <property type="component" value="Unassembled WGS sequence"/>
</dbReference>
<dbReference type="GeneID" id="93647806"/>
<keyword evidence="1" id="KW-1133">Transmembrane helix</keyword>
<accession>A0A177EFY6</accession>
<protein>
    <submittedName>
        <fullName evidence="2">Uncharacterized protein</fullName>
    </submittedName>
</protein>
<keyword evidence="1" id="KW-0812">Transmembrane</keyword>